<dbReference type="EMBL" id="QGKY02001925">
    <property type="protein sequence ID" value="KAF2549379.1"/>
    <property type="molecule type" value="Genomic_DNA"/>
</dbReference>
<organism evidence="2">
    <name type="scientific">Brassica cretica</name>
    <name type="common">Mustard</name>
    <dbReference type="NCBI Taxonomy" id="69181"/>
    <lineage>
        <taxon>Eukaryota</taxon>
        <taxon>Viridiplantae</taxon>
        <taxon>Streptophyta</taxon>
        <taxon>Embryophyta</taxon>
        <taxon>Tracheophyta</taxon>
        <taxon>Spermatophyta</taxon>
        <taxon>Magnoliopsida</taxon>
        <taxon>eudicotyledons</taxon>
        <taxon>Gunneridae</taxon>
        <taxon>Pentapetalae</taxon>
        <taxon>rosids</taxon>
        <taxon>malvids</taxon>
        <taxon>Brassicales</taxon>
        <taxon>Brassicaceae</taxon>
        <taxon>Brassiceae</taxon>
        <taxon>Brassica</taxon>
    </lineage>
</organism>
<sequence length="117" mass="13457">MEDVLSRAWAHVKWEENVASHAKAQQKQDPKTIKPDRTERDEKPSQRPSRDSGNRNRGGYQNRPIEKAEGMVVTTWPDLSHLSVSRPVLINVLRQMGQQVKWPQKMKAPDSFLNPGF</sequence>
<accession>A0A8S9GV12</accession>
<dbReference type="Proteomes" id="UP000712281">
    <property type="component" value="Unassembled WGS sequence"/>
</dbReference>
<name>A0A8S9GV12_BRACR</name>
<feature type="compositionally biased region" description="Basic and acidic residues" evidence="1">
    <location>
        <begin position="26"/>
        <end position="54"/>
    </location>
</feature>
<evidence type="ECO:0000313" key="2">
    <source>
        <dbReference type="EMBL" id="KAF2549379.1"/>
    </source>
</evidence>
<dbReference type="EMBL" id="QGKW02001940">
    <property type="protein sequence ID" value="KAF2555614.1"/>
    <property type="molecule type" value="Genomic_DNA"/>
</dbReference>
<dbReference type="AlphaFoldDB" id="A0A8S9GV12"/>
<comment type="caution">
    <text evidence="2">The sequence shown here is derived from an EMBL/GenBank/DDBJ whole genome shotgun (WGS) entry which is preliminary data.</text>
</comment>
<proteinExistence type="predicted"/>
<evidence type="ECO:0000313" key="3">
    <source>
        <dbReference type="EMBL" id="KAF2555614.1"/>
    </source>
</evidence>
<reference evidence="2" key="1">
    <citation type="submission" date="2019-12" db="EMBL/GenBank/DDBJ databases">
        <title>Genome sequencing and annotation of Brassica cretica.</title>
        <authorList>
            <person name="Studholme D.J."/>
            <person name="Sarris P.F."/>
        </authorList>
    </citation>
    <scope>NUCLEOTIDE SEQUENCE</scope>
    <source>
        <strain evidence="3">PFS-001/15</strain>
        <strain evidence="2">PFS-102/07</strain>
        <tissue evidence="2">Leaf</tissue>
    </source>
</reference>
<feature type="region of interest" description="Disordered" evidence="1">
    <location>
        <begin position="18"/>
        <end position="68"/>
    </location>
</feature>
<gene>
    <name evidence="3" type="ORF">F2Q68_00016361</name>
    <name evidence="2" type="ORF">F2Q70_00022318</name>
</gene>
<protein>
    <submittedName>
        <fullName evidence="2">Uncharacterized protein</fullName>
    </submittedName>
</protein>
<evidence type="ECO:0000256" key="1">
    <source>
        <dbReference type="SAM" id="MobiDB-lite"/>
    </source>
</evidence>